<protein>
    <submittedName>
        <fullName evidence="3">Uncharacterized protein</fullName>
    </submittedName>
</protein>
<evidence type="ECO:0000313" key="5">
    <source>
        <dbReference type="Proteomes" id="UP000076077"/>
    </source>
</evidence>
<accession>A0A143HP87</accession>
<keyword evidence="5" id="KW-1185">Reference proteome</keyword>
<dbReference type="STRING" id="252514.A3224_13950"/>
<reference evidence="5" key="1">
    <citation type="submission" date="2016-03" db="EMBL/GenBank/DDBJ databases">
        <authorList>
            <person name="Lee Y.-S."/>
            <person name="Choi Y.-L."/>
        </authorList>
    </citation>
    <scope>NUCLEOTIDE SEQUENCE [LARGE SCALE GENOMIC DNA]</scope>
    <source>
        <strain evidence="5">DAU221</strain>
    </source>
</reference>
<feature type="chain" id="PRO_5007509694" evidence="2">
    <location>
        <begin position="24"/>
        <end position="579"/>
    </location>
</feature>
<evidence type="ECO:0000313" key="3">
    <source>
        <dbReference type="EMBL" id="AMX03529.1"/>
    </source>
</evidence>
<gene>
    <name evidence="3" type="ORF">A3224_13950</name>
    <name evidence="4" type="ORF">OQJ68_04945</name>
</gene>
<reference evidence="4" key="3">
    <citation type="submission" date="2022-11" db="EMBL/GenBank/DDBJ databases">
        <title>Chitin-degrading and fungicidal potential of chitinolytic bacterial strains from marine environment of the Pacific Ocean regions.</title>
        <authorList>
            <person name="Pentekhina I."/>
            <person name="Nedashkovskaya O."/>
            <person name="Seitkalieva A."/>
            <person name="Podvolotskaya A."/>
            <person name="Tekutyeva L."/>
            <person name="Balabanova L."/>
        </authorList>
    </citation>
    <scope>NUCLEOTIDE SEQUENCE</scope>
    <source>
        <strain evidence="4">KMM 6838</strain>
    </source>
</reference>
<dbReference type="AlphaFoldDB" id="A0A143HP87"/>
<dbReference type="EMBL" id="JAPHQB010000006">
    <property type="protein sequence ID" value="MCX2801132.1"/>
    <property type="molecule type" value="Genomic_DNA"/>
</dbReference>
<name>A0A143HP87_MICTH</name>
<dbReference type="Proteomes" id="UP001209730">
    <property type="component" value="Unassembled WGS sequence"/>
</dbReference>
<dbReference type="Proteomes" id="UP000076077">
    <property type="component" value="Chromosome"/>
</dbReference>
<dbReference type="KEGG" id="mthd:A3224_13950"/>
<dbReference type="RefSeq" id="WP_067155878.1">
    <property type="nucleotide sequence ID" value="NZ_CP014864.1"/>
</dbReference>
<dbReference type="PROSITE" id="PS51257">
    <property type="entry name" value="PROKAR_LIPOPROTEIN"/>
    <property type="match status" value="1"/>
</dbReference>
<keyword evidence="2" id="KW-0732">Signal</keyword>
<feature type="signal peptide" evidence="2">
    <location>
        <begin position="1"/>
        <end position="23"/>
    </location>
</feature>
<evidence type="ECO:0000256" key="2">
    <source>
        <dbReference type="SAM" id="SignalP"/>
    </source>
</evidence>
<reference evidence="3" key="2">
    <citation type="submission" date="2016-03" db="EMBL/GenBank/DDBJ databases">
        <authorList>
            <person name="Ploux O."/>
        </authorList>
    </citation>
    <scope>NUCLEOTIDE SEQUENCE [LARGE SCALE GENOMIC DNA]</scope>
    <source>
        <strain evidence="3">DAU221</strain>
    </source>
</reference>
<organism evidence="3 5">
    <name type="scientific">Microbulbifer thermotolerans</name>
    <dbReference type="NCBI Taxonomy" id="252514"/>
    <lineage>
        <taxon>Bacteria</taxon>
        <taxon>Pseudomonadati</taxon>
        <taxon>Pseudomonadota</taxon>
        <taxon>Gammaproteobacteria</taxon>
        <taxon>Cellvibrionales</taxon>
        <taxon>Microbulbiferaceae</taxon>
        <taxon>Microbulbifer</taxon>
    </lineage>
</organism>
<dbReference type="EMBL" id="CP014864">
    <property type="protein sequence ID" value="AMX03529.1"/>
    <property type="molecule type" value="Genomic_DNA"/>
</dbReference>
<evidence type="ECO:0000256" key="1">
    <source>
        <dbReference type="SAM" id="MobiDB-lite"/>
    </source>
</evidence>
<evidence type="ECO:0000313" key="4">
    <source>
        <dbReference type="EMBL" id="MCX2801132.1"/>
    </source>
</evidence>
<dbReference type="GeneID" id="76609137"/>
<proteinExistence type="predicted"/>
<sequence>MSPSLNKILRLSTTALLISTLSACGGSSNNDKQDNPTSPPVKTTDPKDPVETETGVFIDSPVVNIGYRTVDSDGNTTHEGVTNANGEYDYEPGDTVIFFIGSLEFPPAAAMGKVTPLDIAGTTDTSDNTVINMARLLQSLDTDGDPSNNITISDTAVGSKDPNLSTEEFFAQSPEDFATSSVVQSLIENGGQDQVVTELVSMEEAQAHLESTLEEEQLGYTNEYSLTGGWVLDTSDETGNGTNHFIFLAFDETNGTYLHVEEKEFPDETEEGLEWGFYSLGSDKVLKATEMISDQNGGIGLHDPEDGDFNQEDGEYITFEVDGNDATLSIFESAENGEEDQLAESIPTYRVVANGLQGVWVADTESSDALEEGDLVMIAFLENGTYVEAEDDGAEVGNYSYDAETGIVTISNIFVDTNEYGLSDFVGTADLKMFVNGNLMTFETSEEQVIFNRLGAGPAGISSGNDTDTDNSQTSNDDGILLHLIWGGDTEETYCEEIRWVEDNEVVMESDASGSWQTLVETINGSVSYYPEVDPSLISAGEGQCPQQYRTPYRCADDNFITYEENAAACTDVLGGELL</sequence>
<feature type="region of interest" description="Disordered" evidence="1">
    <location>
        <begin position="24"/>
        <end position="53"/>
    </location>
</feature>
<dbReference type="OrthoDB" id="5592990at2"/>